<dbReference type="AlphaFoldDB" id="A0A9W8JQB3"/>
<keyword evidence="1" id="KW-0175">Coiled coil</keyword>
<evidence type="ECO:0000256" key="1">
    <source>
        <dbReference type="SAM" id="Coils"/>
    </source>
</evidence>
<feature type="coiled-coil region" evidence="1">
    <location>
        <begin position="34"/>
        <end position="61"/>
    </location>
</feature>
<evidence type="ECO:0000313" key="3">
    <source>
        <dbReference type="Proteomes" id="UP001140091"/>
    </source>
</evidence>
<dbReference type="OrthoDB" id="3365698at2759"/>
<evidence type="ECO:0000313" key="2">
    <source>
        <dbReference type="EMBL" id="KAJ2935013.1"/>
    </source>
</evidence>
<gene>
    <name evidence="2" type="ORF">H1R20_g2082</name>
</gene>
<keyword evidence="3" id="KW-1185">Reference proteome</keyword>
<name>A0A9W8JQB3_9AGAR</name>
<organism evidence="2 3">
    <name type="scientific">Candolleomyces eurysporus</name>
    <dbReference type="NCBI Taxonomy" id="2828524"/>
    <lineage>
        <taxon>Eukaryota</taxon>
        <taxon>Fungi</taxon>
        <taxon>Dikarya</taxon>
        <taxon>Basidiomycota</taxon>
        <taxon>Agaricomycotina</taxon>
        <taxon>Agaricomycetes</taxon>
        <taxon>Agaricomycetidae</taxon>
        <taxon>Agaricales</taxon>
        <taxon>Agaricineae</taxon>
        <taxon>Psathyrellaceae</taxon>
        <taxon>Candolleomyces</taxon>
    </lineage>
</organism>
<feature type="non-terminal residue" evidence="2">
    <location>
        <position position="1"/>
    </location>
</feature>
<evidence type="ECO:0008006" key="4">
    <source>
        <dbReference type="Google" id="ProtNLM"/>
    </source>
</evidence>
<proteinExistence type="predicted"/>
<dbReference type="Proteomes" id="UP001140091">
    <property type="component" value="Unassembled WGS sequence"/>
</dbReference>
<comment type="caution">
    <text evidence="2">The sequence shown here is derived from an EMBL/GenBank/DDBJ whole genome shotgun (WGS) entry which is preliminary data.</text>
</comment>
<reference evidence="2" key="1">
    <citation type="submission" date="2022-06" db="EMBL/GenBank/DDBJ databases">
        <title>Genome Sequence of Candolleomyces eurysporus.</title>
        <authorList>
            <person name="Buettner E."/>
        </authorList>
    </citation>
    <scope>NUCLEOTIDE SEQUENCE</scope>
    <source>
        <strain evidence="2">VTCC 930004</strain>
    </source>
</reference>
<accession>A0A9W8JQB3</accession>
<sequence length="335" mass="37508">MDTHLSQFYGTNHVPSDTELLEIEKLLAPHNARLSQLGKDLEEAEAKIARLKKEREDVLRVIKPLKSLSSLIRRFPREIMELIFTYCMSATAPNSRPAFSICHAPLALLRSITTPRIREINYQPFFQSSLPNEAPQFSPALPLTSFLQRYGNRTEVLSVNLPTVSREDLQSWLECMPALKQLTLGQGFQFATPPPVISLSTDFETSSDDSCIDLLTPKQDQPYLCANLKIFRYSIKSRIPVDTILAFLTARTDPLLVGNGGIVEEVSIHQLPYDFPFGDSSDAEDERIKSIREAGVRLSFKKSVYYQSNPAPSIIDGPPGAFIPGPGYGVDFKLF</sequence>
<dbReference type="EMBL" id="JANBPK010000706">
    <property type="protein sequence ID" value="KAJ2935013.1"/>
    <property type="molecule type" value="Genomic_DNA"/>
</dbReference>
<protein>
    <recommendedName>
        <fullName evidence="4">F-box domain-containing protein</fullName>
    </recommendedName>
</protein>